<dbReference type="Proteomes" id="UP001174691">
    <property type="component" value="Unassembled WGS sequence"/>
</dbReference>
<evidence type="ECO:0008006" key="4">
    <source>
        <dbReference type="Google" id="ProtNLM"/>
    </source>
</evidence>
<protein>
    <recommendedName>
        <fullName evidence="4">Myb-like domain-containing protein</fullName>
    </recommendedName>
</protein>
<feature type="region of interest" description="Disordered" evidence="1">
    <location>
        <begin position="1"/>
        <end position="84"/>
    </location>
</feature>
<dbReference type="EMBL" id="JANBVN010000007">
    <property type="protein sequence ID" value="KAJ9165020.1"/>
    <property type="molecule type" value="Genomic_DNA"/>
</dbReference>
<evidence type="ECO:0000256" key="1">
    <source>
        <dbReference type="SAM" id="MobiDB-lite"/>
    </source>
</evidence>
<gene>
    <name evidence="2" type="ORF">NKR19_g801</name>
</gene>
<proteinExistence type="predicted"/>
<reference evidence="2" key="1">
    <citation type="submission" date="2022-07" db="EMBL/GenBank/DDBJ databases">
        <title>Fungi with potential for degradation of polypropylene.</title>
        <authorList>
            <person name="Gostincar C."/>
        </authorList>
    </citation>
    <scope>NUCLEOTIDE SEQUENCE</scope>
    <source>
        <strain evidence="2">EXF-13287</strain>
    </source>
</reference>
<keyword evidence="3" id="KW-1185">Reference proteome</keyword>
<evidence type="ECO:0000313" key="3">
    <source>
        <dbReference type="Proteomes" id="UP001174691"/>
    </source>
</evidence>
<accession>A0AA38W3V8</accession>
<feature type="compositionally biased region" description="Polar residues" evidence="1">
    <location>
        <begin position="594"/>
        <end position="604"/>
    </location>
</feature>
<dbReference type="AlphaFoldDB" id="A0AA38W3V8"/>
<evidence type="ECO:0000313" key="2">
    <source>
        <dbReference type="EMBL" id="KAJ9165020.1"/>
    </source>
</evidence>
<feature type="compositionally biased region" description="Acidic residues" evidence="1">
    <location>
        <begin position="273"/>
        <end position="286"/>
    </location>
</feature>
<feature type="region of interest" description="Disordered" evidence="1">
    <location>
        <begin position="562"/>
        <end position="649"/>
    </location>
</feature>
<feature type="compositionally biased region" description="Basic and acidic residues" evidence="1">
    <location>
        <begin position="11"/>
        <end position="27"/>
    </location>
</feature>
<comment type="caution">
    <text evidence="2">The sequence shown here is derived from an EMBL/GenBank/DDBJ whole genome shotgun (WGS) entry which is preliminary data.</text>
</comment>
<feature type="region of interest" description="Disordered" evidence="1">
    <location>
        <begin position="222"/>
        <end position="286"/>
    </location>
</feature>
<sequence length="649" mass="69850">MPPQMRSAAKAAKEAIKASQEPVHDSDSNNGDTNNNMEATAPLESKNPTTPSKPMKTLSASATKSSKKRKAMNHASAWPWTHERPTPDQVAENIRLFGRNLIPWQRARMSEKFLLMIEYECSRQGVAVPWNDIAHRFHPGATAAGVQQHFARLRSILAAEGHLIPPKLPTKKDRGPVDSTIRGFLREKIDEAGAIVVRPLKYTQPFEHLNFNHADAHDIGAYDGDDDDVSQPRKARKLDSAQGGQPGSATKTTQTRRRTRVPIKYLNAAESNSNDDQEAEADFEDDEDAVFSGDDDTHGDISIEDPMCAGAHVEQLAQNIYSRNARAPSYFVHGQYMNYTEVCARAVELYNLTGYHDPEYARVIANHSLIGQPMAHGPFQANNFDHTIGEYPRLHRPLDGAPVDMLGFGNHSGLGLNNDHLGFEQSVPATPTRHAQTNVGSFTGQDSNTAGRMGYGSGIKQDFASPGAFNPGGRMSNPNEYRTPGKPKSSVDFSKPISHGKATFGVPHIEDNDLHIEPFGDFSDLKNFGTAGLGAGGGSSHGFNADAYSRHLAADETAIGNSPAASNVGNLMHTGSARKKSIPGPGNVGRFAGPSSSASANDVASPQDALMAGRSSPNAASSPTTVVTGKDADFDMYINTSDDGSSSDK</sequence>
<feature type="region of interest" description="Disordered" evidence="1">
    <location>
        <begin position="461"/>
        <end position="495"/>
    </location>
</feature>
<feature type="compositionally biased region" description="Polar residues" evidence="1">
    <location>
        <begin position="638"/>
        <end position="649"/>
    </location>
</feature>
<feature type="compositionally biased region" description="Polar residues" evidence="1">
    <location>
        <begin position="615"/>
        <end position="627"/>
    </location>
</feature>
<name>A0AA38W3V8_9PEZI</name>
<organism evidence="2 3">
    <name type="scientific">Coniochaeta hoffmannii</name>
    <dbReference type="NCBI Taxonomy" id="91930"/>
    <lineage>
        <taxon>Eukaryota</taxon>
        <taxon>Fungi</taxon>
        <taxon>Dikarya</taxon>
        <taxon>Ascomycota</taxon>
        <taxon>Pezizomycotina</taxon>
        <taxon>Sordariomycetes</taxon>
        <taxon>Sordariomycetidae</taxon>
        <taxon>Coniochaetales</taxon>
        <taxon>Coniochaetaceae</taxon>
        <taxon>Coniochaeta</taxon>
    </lineage>
</organism>